<dbReference type="AlphaFoldDB" id="A0A426YP90"/>
<dbReference type="Proteomes" id="UP000287651">
    <property type="component" value="Unassembled WGS sequence"/>
</dbReference>
<dbReference type="EMBL" id="AMZH03011098">
    <property type="protein sequence ID" value="RRT53532.1"/>
    <property type="molecule type" value="Genomic_DNA"/>
</dbReference>
<reference evidence="2 3" key="1">
    <citation type="journal article" date="2014" name="Agronomy (Basel)">
        <title>A Draft Genome Sequence for Ensete ventricosum, the Drought-Tolerant Tree Against Hunger.</title>
        <authorList>
            <person name="Harrison J."/>
            <person name="Moore K.A."/>
            <person name="Paszkiewicz K."/>
            <person name="Jones T."/>
            <person name="Grant M."/>
            <person name="Ambacheew D."/>
            <person name="Muzemil S."/>
            <person name="Studholme D.J."/>
        </authorList>
    </citation>
    <scope>NUCLEOTIDE SEQUENCE [LARGE SCALE GENOMIC DNA]</scope>
</reference>
<gene>
    <name evidence="2" type="ORF">B296_00034367</name>
</gene>
<evidence type="ECO:0000313" key="3">
    <source>
        <dbReference type="Proteomes" id="UP000287651"/>
    </source>
</evidence>
<evidence type="ECO:0000313" key="2">
    <source>
        <dbReference type="EMBL" id="RRT53532.1"/>
    </source>
</evidence>
<feature type="region of interest" description="Disordered" evidence="1">
    <location>
        <begin position="233"/>
        <end position="292"/>
    </location>
</feature>
<sequence>MYHPHEMADVYNINNCTADGGCRPLRVIPLGNNPVKKLPSGTQLHDKVHRIFILIGPLEFDNICLPCKVLHDLDLPLDVLPVALIGQLPFRDGFAGVTEASRILGAEIGHAELATAQLLPESVQGPDILEGLTKDGLVDNQGSLGDRWGRVVGHRCWRPWLVLLLMVVAMVGLRRRLRWLDRLLLLQLSSLWSLLLRLMGRLEFLSVGVSIGSSTARRVGVLAEALAHLSPRRSQEQLPPCPRKQETRTGYRLPSLKPPAANSRIKRKHLGFKKEEIHDKDRLQSQRFATPP</sequence>
<name>A0A426YP90_ENSVE</name>
<evidence type="ECO:0000256" key="1">
    <source>
        <dbReference type="SAM" id="MobiDB-lite"/>
    </source>
</evidence>
<feature type="compositionally biased region" description="Basic and acidic residues" evidence="1">
    <location>
        <begin position="272"/>
        <end position="284"/>
    </location>
</feature>
<organism evidence="2 3">
    <name type="scientific">Ensete ventricosum</name>
    <name type="common">Abyssinian banana</name>
    <name type="synonym">Musa ensete</name>
    <dbReference type="NCBI Taxonomy" id="4639"/>
    <lineage>
        <taxon>Eukaryota</taxon>
        <taxon>Viridiplantae</taxon>
        <taxon>Streptophyta</taxon>
        <taxon>Embryophyta</taxon>
        <taxon>Tracheophyta</taxon>
        <taxon>Spermatophyta</taxon>
        <taxon>Magnoliopsida</taxon>
        <taxon>Liliopsida</taxon>
        <taxon>Zingiberales</taxon>
        <taxon>Musaceae</taxon>
        <taxon>Ensete</taxon>
    </lineage>
</organism>
<protein>
    <submittedName>
        <fullName evidence="2">Uncharacterized protein</fullName>
    </submittedName>
</protein>
<accession>A0A426YP90</accession>
<comment type="caution">
    <text evidence="2">The sequence shown here is derived from an EMBL/GenBank/DDBJ whole genome shotgun (WGS) entry which is preliminary data.</text>
</comment>
<proteinExistence type="predicted"/>